<dbReference type="GO" id="GO:0003887">
    <property type="term" value="F:DNA-directed DNA polymerase activity"/>
    <property type="evidence" value="ECO:0007669"/>
    <property type="project" value="InterPro"/>
</dbReference>
<sequence>MTVVRFAKLERPEKARLLCQLAEEQQALDKKILIRVQDDNQAVALDRFMWTWDKGAFLPHAFNNGSVDCLDEPIVISVREENPNGASVLIMGEPCSPGYLKKFELVIDFAEVFDPQRHELSRARFRQYRELGFDPQMY</sequence>
<accession>A0A1M6KHS5</accession>
<dbReference type="PANTHER" id="PTHR38767:SF1">
    <property type="entry name" value="DNA POLYMERASE III SUBUNIT CHI"/>
    <property type="match status" value="1"/>
</dbReference>
<dbReference type="InterPro" id="IPR036768">
    <property type="entry name" value="PolIII_chi_sf"/>
</dbReference>
<dbReference type="PANTHER" id="PTHR38767">
    <property type="entry name" value="DNA POLYMERASE III SUBUNIT CHI"/>
    <property type="match status" value="1"/>
</dbReference>
<evidence type="ECO:0000313" key="1">
    <source>
        <dbReference type="EMBL" id="SHJ58506.1"/>
    </source>
</evidence>
<gene>
    <name evidence="1" type="ORF">SAMN02745165_02723</name>
</gene>
<keyword evidence="2" id="KW-1185">Reference proteome</keyword>
<proteinExistence type="predicted"/>
<organism evidence="1 2">
    <name type="scientific">Malonomonas rubra DSM 5091</name>
    <dbReference type="NCBI Taxonomy" id="1122189"/>
    <lineage>
        <taxon>Bacteria</taxon>
        <taxon>Pseudomonadati</taxon>
        <taxon>Thermodesulfobacteriota</taxon>
        <taxon>Desulfuromonadia</taxon>
        <taxon>Desulfuromonadales</taxon>
        <taxon>Geopsychrobacteraceae</taxon>
        <taxon>Malonomonas</taxon>
    </lineage>
</organism>
<name>A0A1M6KHS5_MALRU</name>
<dbReference type="EMBL" id="FQZT01000010">
    <property type="protein sequence ID" value="SHJ58506.1"/>
    <property type="molecule type" value="Genomic_DNA"/>
</dbReference>
<dbReference type="Gene3D" id="3.40.50.10110">
    <property type="entry name" value="DNA polymerase III subunit chi"/>
    <property type="match status" value="1"/>
</dbReference>
<dbReference type="OrthoDB" id="9795973at2"/>
<dbReference type="STRING" id="1122189.SAMN02745165_02723"/>
<dbReference type="Pfam" id="PF04364">
    <property type="entry name" value="DNA_pol3_chi"/>
    <property type="match status" value="1"/>
</dbReference>
<evidence type="ECO:0000313" key="2">
    <source>
        <dbReference type="Proteomes" id="UP000184171"/>
    </source>
</evidence>
<dbReference type="AlphaFoldDB" id="A0A1M6KHS5"/>
<dbReference type="SUPFAM" id="SSF102400">
    <property type="entry name" value="DNA polymerase III chi subunit"/>
    <property type="match status" value="1"/>
</dbReference>
<dbReference type="GO" id="GO:0032298">
    <property type="term" value="P:positive regulation of DNA-templated DNA replication initiation"/>
    <property type="evidence" value="ECO:0007669"/>
    <property type="project" value="TreeGrafter"/>
</dbReference>
<dbReference type="InterPro" id="IPR007459">
    <property type="entry name" value="DNA_pol3_chi"/>
</dbReference>
<dbReference type="RefSeq" id="WP_072909284.1">
    <property type="nucleotide sequence ID" value="NZ_FQZT01000010.1"/>
</dbReference>
<reference evidence="1 2" key="1">
    <citation type="submission" date="2016-11" db="EMBL/GenBank/DDBJ databases">
        <authorList>
            <person name="Jaros S."/>
            <person name="Januszkiewicz K."/>
            <person name="Wedrychowicz H."/>
        </authorList>
    </citation>
    <scope>NUCLEOTIDE SEQUENCE [LARGE SCALE GENOMIC DNA]</scope>
    <source>
        <strain evidence="1 2">DSM 5091</strain>
    </source>
</reference>
<dbReference type="GO" id="GO:0003677">
    <property type="term" value="F:DNA binding"/>
    <property type="evidence" value="ECO:0007669"/>
    <property type="project" value="InterPro"/>
</dbReference>
<dbReference type="GO" id="GO:0006260">
    <property type="term" value="P:DNA replication"/>
    <property type="evidence" value="ECO:0007669"/>
    <property type="project" value="InterPro"/>
</dbReference>
<protein>
    <submittedName>
        <fullName evidence="1">DNA polymerase III, chi subunit</fullName>
    </submittedName>
</protein>
<dbReference type="Proteomes" id="UP000184171">
    <property type="component" value="Unassembled WGS sequence"/>
</dbReference>